<organism evidence="2 3">
    <name type="scientific">Salix udensis</name>
    <dbReference type="NCBI Taxonomy" id="889485"/>
    <lineage>
        <taxon>Eukaryota</taxon>
        <taxon>Viridiplantae</taxon>
        <taxon>Streptophyta</taxon>
        <taxon>Embryophyta</taxon>
        <taxon>Tracheophyta</taxon>
        <taxon>Spermatophyta</taxon>
        <taxon>Magnoliopsida</taxon>
        <taxon>eudicotyledons</taxon>
        <taxon>Gunneridae</taxon>
        <taxon>Pentapetalae</taxon>
        <taxon>rosids</taxon>
        <taxon>fabids</taxon>
        <taxon>Malpighiales</taxon>
        <taxon>Salicaceae</taxon>
        <taxon>Saliceae</taxon>
        <taxon>Salix</taxon>
    </lineage>
</organism>
<evidence type="ECO:0000313" key="3">
    <source>
        <dbReference type="Proteomes" id="UP001162972"/>
    </source>
</evidence>
<dbReference type="AlphaFoldDB" id="A0AAD6P3R9"/>
<keyword evidence="3" id="KW-1185">Reference proteome</keyword>
<evidence type="ECO:0000313" key="2">
    <source>
        <dbReference type="EMBL" id="KAJ6415454.1"/>
    </source>
</evidence>
<protein>
    <recommendedName>
        <fullName evidence="4">Ankyrin repeat family protein</fullName>
    </recommendedName>
</protein>
<feature type="region of interest" description="Disordered" evidence="1">
    <location>
        <begin position="127"/>
        <end position="182"/>
    </location>
</feature>
<evidence type="ECO:0008006" key="4">
    <source>
        <dbReference type="Google" id="ProtNLM"/>
    </source>
</evidence>
<proteinExistence type="predicted"/>
<name>A0AAD6P3R9_9ROSI</name>
<feature type="compositionally biased region" description="Basic and acidic residues" evidence="1">
    <location>
        <begin position="143"/>
        <end position="160"/>
    </location>
</feature>
<dbReference type="Proteomes" id="UP001162972">
    <property type="component" value="Chromosome 3"/>
</dbReference>
<sequence length="182" mass="19944">MEFLEDSTPNTKVSVTVPSSPNTPSSKPLSPHQILVLHTPPPPPLATITPPPPPIKTDFVDDYFKKLPPGYRFCPFDGELCITWRIRSTGYLCRGTRLSMLHSMNSILSILQTDTSWKRSPPTRIRVRMGRSRGGRGGGGRGGGEDTELHDAARSGDMKAVESIVSSNPLAINSRDKHSRTP</sequence>
<feature type="region of interest" description="Disordered" evidence="1">
    <location>
        <begin position="1"/>
        <end position="30"/>
    </location>
</feature>
<comment type="caution">
    <text evidence="2">The sequence shown here is derived from an EMBL/GenBank/DDBJ whole genome shotgun (WGS) entry which is preliminary data.</text>
</comment>
<feature type="non-terminal residue" evidence="2">
    <location>
        <position position="182"/>
    </location>
</feature>
<feature type="compositionally biased region" description="Low complexity" evidence="1">
    <location>
        <begin position="7"/>
        <end position="30"/>
    </location>
</feature>
<gene>
    <name evidence="2" type="ORF">OIU84_004279</name>
</gene>
<accession>A0AAD6P3R9</accession>
<evidence type="ECO:0000256" key="1">
    <source>
        <dbReference type="SAM" id="MobiDB-lite"/>
    </source>
</evidence>
<dbReference type="EMBL" id="JAPFFJ010000012">
    <property type="protein sequence ID" value="KAJ6415454.1"/>
    <property type="molecule type" value="Genomic_DNA"/>
</dbReference>
<reference evidence="2 3" key="1">
    <citation type="journal article" date="2023" name="Int. J. Mol. Sci.">
        <title>De Novo Assembly and Annotation of 11 Diverse Shrub Willow (Salix) Genomes Reveals Novel Gene Organization in Sex-Linked Regions.</title>
        <authorList>
            <person name="Hyden B."/>
            <person name="Feng K."/>
            <person name="Yates T.B."/>
            <person name="Jawdy S."/>
            <person name="Cereghino C."/>
            <person name="Smart L.B."/>
            <person name="Muchero W."/>
        </authorList>
    </citation>
    <scope>NUCLEOTIDE SEQUENCE [LARGE SCALE GENOMIC DNA]</scope>
    <source>
        <tissue evidence="2">Shoot tip</tissue>
    </source>
</reference>